<comment type="caution">
    <text evidence="3">The sequence shown here is derived from an EMBL/GenBank/DDBJ whole genome shotgun (WGS) entry which is preliminary data.</text>
</comment>
<dbReference type="InterPro" id="IPR011761">
    <property type="entry name" value="ATP-grasp"/>
</dbReference>
<dbReference type="GO" id="GO:0046872">
    <property type="term" value="F:metal ion binding"/>
    <property type="evidence" value="ECO:0007669"/>
    <property type="project" value="InterPro"/>
</dbReference>
<dbReference type="RefSeq" id="WP_163179746.1">
    <property type="nucleotide sequence ID" value="NZ_JAAIWM010000003.1"/>
</dbReference>
<keyword evidence="1" id="KW-0547">Nucleotide-binding</keyword>
<keyword evidence="1" id="KW-0067">ATP-binding</keyword>
<dbReference type="AlphaFoldDB" id="A0A6M0Q7I3"/>
<reference evidence="3 4" key="1">
    <citation type="submission" date="2020-02" db="EMBL/GenBank/DDBJ databases">
        <title>Bacillus aquiflavi sp. nov., isolated from yellow water of strong flavor Chinese baijiu in Yibin region of China.</title>
        <authorList>
            <person name="Xie J."/>
        </authorList>
    </citation>
    <scope>NUCLEOTIDE SEQUENCE [LARGE SCALE GENOMIC DNA]</scope>
    <source>
        <strain evidence="3 4">SA4</strain>
    </source>
</reference>
<keyword evidence="4" id="KW-1185">Reference proteome</keyword>
<dbReference type="Gene3D" id="3.30.470.20">
    <property type="entry name" value="ATP-grasp fold, B domain"/>
    <property type="match status" value="1"/>
</dbReference>
<dbReference type="EMBL" id="JAAIWM010000003">
    <property type="protein sequence ID" value="NEY72295.1"/>
    <property type="molecule type" value="Genomic_DNA"/>
</dbReference>
<dbReference type="Proteomes" id="UP000481043">
    <property type="component" value="Unassembled WGS sequence"/>
</dbReference>
<sequence>MISPKKINYINSKGYAAVILAESIGSLAIIRELGEQKVPCILVGSEFHQYSKYSTVFLQITSRTELIELLYKIPELLTAKLALFTDTDEYLDIILANFDELSSLYGIPASKKNKWLIDKEELAGFMNQHSFPIPKTYEQIEDISEQDYPVIIKPLWHDRKFSTMPFIPEKAYICYNDDQITKTINILKQSNLSYIIQQMIEGQTETIYTLLLYRGQSGNIEVGYEAKKIRSFPLNFGTASCMVTESIPDLAKRSAKIMELADYKGIAEFEYKYCSKTHEYYLIEVNGRFPLQTGLLHKWNPNFIYRSFVDLLEINQPKKMVVTEQKKSVYWVFLLNDIRAIKEETWWLIFSRYLKMLVSSPIQGALWSRKDPFPALFFIPSSLAKHGKRRLKSKFAIPSKM</sequence>
<dbReference type="GO" id="GO:0005524">
    <property type="term" value="F:ATP binding"/>
    <property type="evidence" value="ECO:0007669"/>
    <property type="project" value="UniProtKB-UniRule"/>
</dbReference>
<evidence type="ECO:0000313" key="3">
    <source>
        <dbReference type="EMBL" id="NEY72295.1"/>
    </source>
</evidence>
<dbReference type="SUPFAM" id="SSF56059">
    <property type="entry name" value="Glutathione synthetase ATP-binding domain-like"/>
    <property type="match status" value="1"/>
</dbReference>
<name>A0A6M0Q7I3_9BACI</name>
<evidence type="ECO:0000313" key="4">
    <source>
        <dbReference type="Proteomes" id="UP000481043"/>
    </source>
</evidence>
<organism evidence="3 4">
    <name type="scientific">Bacillus mesophilus</name>
    <dbReference type="NCBI Taxonomy" id="1808955"/>
    <lineage>
        <taxon>Bacteria</taxon>
        <taxon>Bacillati</taxon>
        <taxon>Bacillota</taxon>
        <taxon>Bacilli</taxon>
        <taxon>Bacillales</taxon>
        <taxon>Bacillaceae</taxon>
        <taxon>Bacillus</taxon>
    </lineage>
</organism>
<protein>
    <recommendedName>
        <fullName evidence="2">ATP-grasp domain-containing protein</fullName>
    </recommendedName>
</protein>
<evidence type="ECO:0000256" key="1">
    <source>
        <dbReference type="PROSITE-ProRule" id="PRU00409"/>
    </source>
</evidence>
<dbReference type="PROSITE" id="PS50975">
    <property type="entry name" value="ATP_GRASP"/>
    <property type="match status" value="1"/>
</dbReference>
<gene>
    <name evidence="3" type="ORF">G4D63_11215</name>
</gene>
<proteinExistence type="predicted"/>
<evidence type="ECO:0000259" key="2">
    <source>
        <dbReference type="PROSITE" id="PS50975"/>
    </source>
</evidence>
<feature type="domain" description="ATP-grasp" evidence="2">
    <location>
        <begin position="123"/>
        <end position="313"/>
    </location>
</feature>
<accession>A0A6M0Q7I3</accession>